<dbReference type="Proteomes" id="UP000006637">
    <property type="component" value="Chromosome"/>
</dbReference>
<dbReference type="RefSeq" id="WP_011565183.1">
    <property type="nucleotide sequence ID" value="NC_008148.1"/>
</dbReference>
<evidence type="ECO:0000313" key="2">
    <source>
        <dbReference type="Proteomes" id="UP000006637"/>
    </source>
</evidence>
<evidence type="ECO:0000313" key="1">
    <source>
        <dbReference type="EMBL" id="ABG05169.1"/>
    </source>
</evidence>
<keyword evidence="2" id="KW-1185">Reference proteome</keyword>
<dbReference type="OrthoDB" id="7051980at2"/>
<proteinExistence type="predicted"/>
<dbReference type="EMBL" id="CP000386">
    <property type="protein sequence ID" value="ABG05169.1"/>
    <property type="molecule type" value="Genomic_DNA"/>
</dbReference>
<dbReference type="Pfam" id="PF09665">
    <property type="entry name" value="RE_Alw26IDE"/>
    <property type="match status" value="1"/>
</dbReference>
<organism evidence="1 2">
    <name type="scientific">Rubrobacter xylanophilus (strain DSM 9941 / JCM 11954 / NBRC 16129 / PRD-1)</name>
    <dbReference type="NCBI Taxonomy" id="266117"/>
    <lineage>
        <taxon>Bacteria</taxon>
        <taxon>Bacillati</taxon>
        <taxon>Actinomycetota</taxon>
        <taxon>Rubrobacteria</taxon>
        <taxon>Rubrobacterales</taxon>
        <taxon>Rubrobacteraceae</taxon>
        <taxon>Rubrobacter</taxon>
    </lineage>
</organism>
<dbReference type="NCBIfam" id="TIGR02986">
    <property type="entry name" value="restrict_Alw26I"/>
    <property type="match status" value="1"/>
</dbReference>
<dbReference type="AlphaFoldDB" id="Q1ATV9"/>
<accession>Q1ATV9</accession>
<sequence>MAREAEYGRGHPRFLEYQKFIVEHPNYAGMPDVRGVSGDIQWEAPSNRKSGRFRDTYRKRDAWWAEKAREVGIDPSSNQWISRTAKKIHPTGEKPCKVCGRVLDIAYAYPNRHLIGRLQRLPYVDESFPIDPLEHISSLVTRMVEQFGDSVFEELPALLGTKWISVPELEPRLEVWLKWIAEEYIPHEPSVLSPGVMSNAPDRLDGFHSFNICCRGIRDKGRSKENLQSYTTDRRVFEYWVDGDWVAADRLMGIIRSDDELKREPCLNGHPGPCSADHIGPISLGFAHRPEFQFLCKACNSGKNNRMYASDVEHLRRKSDEGETVASWYSQKLWELRRDSVVDEETARRLSKLLRDNRHTAMHVLDRFRRSGHHTFLATFLGLHHANHDISFEGLRVEDHRTRFDNIRKSTRTTEYATEQKARRIRVAFSALRDYVDKESRNALNVCTPAIDEKIAEALSLLDGEPLDIRKLDDKIRSIVEQEVPSEEELRSVVTRIPTPEEEPDTFRDARARLREAMDLVAAEFSDMWDDDRYVRTDPLD</sequence>
<protein>
    <submittedName>
        <fullName evidence="1">Uncharacterized protein</fullName>
    </submittedName>
</protein>
<dbReference type="KEGG" id="rxy:Rxyl_2230"/>
<reference evidence="1 2" key="1">
    <citation type="submission" date="2006-06" db="EMBL/GenBank/DDBJ databases">
        <title>Complete sequence of Rubrobacter xylanophilus DSM 9941.</title>
        <authorList>
            <consortium name="US DOE Joint Genome Institute"/>
            <person name="Copeland A."/>
            <person name="Lucas S."/>
            <person name="Lapidus A."/>
            <person name="Barry K."/>
            <person name="Detter J.C."/>
            <person name="Glavina del Rio T."/>
            <person name="Hammon N."/>
            <person name="Israni S."/>
            <person name="Dalin E."/>
            <person name="Tice H."/>
            <person name="Pitluck S."/>
            <person name="Munk A.C."/>
            <person name="Brettin T."/>
            <person name="Bruce D."/>
            <person name="Han C."/>
            <person name="Tapia R."/>
            <person name="Gilna P."/>
            <person name="Schmutz J."/>
            <person name="Larimer F."/>
            <person name="Land M."/>
            <person name="Hauser L."/>
            <person name="Kyrpides N."/>
            <person name="Lykidis A."/>
            <person name="da Costa M.S."/>
            <person name="Rainey F.A."/>
            <person name="Empadinhas N."/>
            <person name="Jolivet E."/>
            <person name="Battista J.R."/>
            <person name="Richardson P."/>
        </authorList>
    </citation>
    <scope>NUCLEOTIDE SEQUENCE [LARGE SCALE GENOMIC DNA]</scope>
    <source>
        <strain evidence="2">DSM 9941 / NBRC 16129 / PRD-1</strain>
    </source>
</reference>
<name>Q1ATV9_RUBXD</name>
<dbReference type="REBASE" id="13197">
    <property type="entry name" value="RxyORF2232P"/>
</dbReference>
<dbReference type="InterPro" id="IPR014328">
    <property type="entry name" value="Restrct_endonuc_II_Alw26I"/>
</dbReference>
<dbReference type="HOGENOM" id="CLU_037115_0_0_11"/>
<gene>
    <name evidence="1" type="ordered locus">Rxyl_2230</name>
</gene>
<dbReference type="eggNOG" id="ENOG502Z8IU">
    <property type="taxonomic scope" value="Bacteria"/>
</dbReference>